<evidence type="ECO:0000256" key="1">
    <source>
        <dbReference type="SAM" id="MobiDB-lite"/>
    </source>
</evidence>
<gene>
    <name evidence="2" type="ORF">PGLA2088_LOCUS18197</name>
</gene>
<evidence type="ECO:0000313" key="3">
    <source>
        <dbReference type="Proteomes" id="UP000626109"/>
    </source>
</evidence>
<reference evidence="2" key="1">
    <citation type="submission" date="2021-02" db="EMBL/GenBank/DDBJ databases">
        <authorList>
            <person name="Dougan E. K."/>
            <person name="Rhodes N."/>
            <person name="Thang M."/>
            <person name="Chan C."/>
        </authorList>
    </citation>
    <scope>NUCLEOTIDE SEQUENCE</scope>
</reference>
<feature type="region of interest" description="Disordered" evidence="1">
    <location>
        <begin position="89"/>
        <end position="130"/>
    </location>
</feature>
<comment type="caution">
    <text evidence="2">The sequence shown here is derived from an EMBL/GenBank/DDBJ whole genome shotgun (WGS) entry which is preliminary data.</text>
</comment>
<evidence type="ECO:0000313" key="2">
    <source>
        <dbReference type="EMBL" id="CAE8672726.1"/>
    </source>
</evidence>
<dbReference type="AlphaFoldDB" id="A0A813JBH7"/>
<dbReference type="EMBL" id="CAJNNW010024483">
    <property type="protein sequence ID" value="CAE8672726.1"/>
    <property type="molecule type" value="Genomic_DNA"/>
</dbReference>
<organism evidence="2 3">
    <name type="scientific">Polarella glacialis</name>
    <name type="common">Dinoflagellate</name>
    <dbReference type="NCBI Taxonomy" id="89957"/>
    <lineage>
        <taxon>Eukaryota</taxon>
        <taxon>Sar</taxon>
        <taxon>Alveolata</taxon>
        <taxon>Dinophyceae</taxon>
        <taxon>Suessiales</taxon>
        <taxon>Suessiaceae</taxon>
        <taxon>Polarella</taxon>
    </lineage>
</organism>
<proteinExistence type="predicted"/>
<sequence>PTRLRISIVFFLACPPSRRMAWEREPAMAMPRHVALAEVARRPQRAKLSSRGARKRRGCSTLSAAFMGAAVVAALPFSSSRPSVEARPFACGKLPPTRRPQTAAGAGAAQNPFGAAGADGQQDPMKLLQQ</sequence>
<dbReference type="Proteomes" id="UP000626109">
    <property type="component" value="Unassembled WGS sequence"/>
</dbReference>
<name>A0A813JBH7_POLGL</name>
<protein>
    <submittedName>
        <fullName evidence="2">Uncharacterized protein</fullName>
    </submittedName>
</protein>
<feature type="non-terminal residue" evidence="2">
    <location>
        <position position="1"/>
    </location>
</feature>
<accession>A0A813JBH7</accession>
<feature type="non-terminal residue" evidence="2">
    <location>
        <position position="130"/>
    </location>
</feature>